<dbReference type="RefSeq" id="XP_018025171.1">
    <property type="nucleotide sequence ID" value="XM_018169682.2"/>
</dbReference>
<keyword evidence="3" id="KW-0732">Signal</keyword>
<keyword evidence="1" id="KW-0175">Coiled coil</keyword>
<feature type="compositionally biased region" description="Basic and acidic residues" evidence="2">
    <location>
        <begin position="1167"/>
        <end position="1180"/>
    </location>
</feature>
<reference evidence="5" key="1">
    <citation type="submission" date="2025-08" db="UniProtKB">
        <authorList>
            <consortium name="RefSeq"/>
        </authorList>
    </citation>
    <scope>IDENTIFICATION</scope>
    <source>
        <tissue evidence="5">Whole organism</tissue>
    </source>
</reference>
<evidence type="ECO:0000313" key="5">
    <source>
        <dbReference type="RefSeq" id="XP_018025171.1"/>
    </source>
</evidence>
<protein>
    <submittedName>
        <fullName evidence="5">Uncharacterized protein LOC108680783</fullName>
    </submittedName>
</protein>
<feature type="signal peptide" evidence="3">
    <location>
        <begin position="1"/>
        <end position="26"/>
    </location>
</feature>
<feature type="compositionally biased region" description="Polar residues" evidence="2">
    <location>
        <begin position="635"/>
        <end position="679"/>
    </location>
</feature>
<feature type="region of interest" description="Disordered" evidence="2">
    <location>
        <begin position="1215"/>
        <end position="1234"/>
    </location>
</feature>
<dbReference type="GO" id="GO:0005681">
    <property type="term" value="C:spliceosomal complex"/>
    <property type="evidence" value="ECO:0007669"/>
    <property type="project" value="TreeGrafter"/>
</dbReference>
<proteinExistence type="predicted"/>
<feature type="coiled-coil region" evidence="1">
    <location>
        <begin position="1236"/>
        <end position="1280"/>
    </location>
</feature>
<evidence type="ECO:0000256" key="3">
    <source>
        <dbReference type="SAM" id="SignalP"/>
    </source>
</evidence>
<feature type="region of interest" description="Disordered" evidence="2">
    <location>
        <begin position="785"/>
        <end position="1180"/>
    </location>
</feature>
<accession>A0A8B7PIK7</accession>
<dbReference type="PANTHER" id="PTHR13361:SF1">
    <property type="entry name" value="WW DOMAIN-BINDING PROTEIN 11"/>
    <property type="match status" value="1"/>
</dbReference>
<feature type="compositionally biased region" description="Pro residues" evidence="2">
    <location>
        <begin position="1026"/>
        <end position="1049"/>
    </location>
</feature>
<dbReference type="OMA" id="EPTQSYG"/>
<name>A0A8B7PIK7_HYAAZ</name>
<sequence>MQSIDRLVVWALLVVCLLLVSAHVKADSLFGGGRKLSVSLTEITDHGSRITIDESPSLKNRGQKSLQPESRTSNLRPAMRSKISRGNAGGNSNKEGSLFDDIAPQMPVDYEIVKLSDNLKDNGKVETKSLFDEISTTGKEINNSKISSSNRLPKRPSTSSSQQHKSSLFDQIHAQKGKTPSLPNGNTKTTERNNLRNEVARTKINSIRENKKQDVAKPTRFDEHTINDQEQKAGTLFTKSNTFQDKETEDLNVKMMQLPGEVWNEILNGSWIGSHGPNNKDTAALETLARSALELRSKRGSSSLPDGLEESLRKFLEESRTIDPSNKDDNRRTDLFDRSRLRDLSDILQLFQEAESETDDLDIGRSDEFFSMDFTNRDSFDRIRRRRLEDLKLALELIQVLESPKKGSSRPRQKNKLRDRDFELMMARALFGDSLRSLNSLSRRQRGTLSSVMATMARFQDSRESFEDDDDHDFDLPDNFDISGLSFPLTRFPPVSPSPPAPPPSIIPSSVRPPTVGPPSITGRPGPVGPPGPPQQLYQLPVENQVFQSPPSISPPSPPVQPPSPPPSIPSPPNGLYSLPAQSNPPSSRPFDSTSDPVHSLPTLYVQPDGSLDVNPPTTFVDPLPPLHQLADGTLSLNPPTSIHNPSTNPVITQSSPTITVSDPVNTYQIPTRNPVSPITSVKEPVNLYQTPSRRPTGDTFSVSNFIHPSLLDSNTASPPSFNLLPLESAEDDNPWTPISQKPTVPNPPASNPPNNDKEVYNYHYHYHLSGSHGGILASLLGQSNVTASSPSSPTSSDNIGGRYGGVRDVRRGPAQSSPANPPSISFSLVNPSQSSYSSVESSDNNVNSFRDPLPPAPPPSSPSIQSYVTPRPASPQMEPPPPRTMYGSPPVRTPPSIPPETYGPPPPRGPPASPPESYSPPPRPPPRDPLPPATYGPPPPLDPPAPPPASYGPPPTPPPSDPLPPASYRSPPPRDPPAQPPVSYGTINFDPPPSAYSFPTARDPLPPMQVNIRVERDRPVASPIAPAPPPFPAPAPPPPPLPPRPAPLPTYGTPTFDPVPAPATPVQSYAPPPAEPTQSYGPPPAVPPQSYGPPPATPPQSYGPPPAAPPTSYGPPPAEPTQSYGPPPAAPPQSYGPPPAAPPMSYGPPPAAPPASPPSLAPIYLLREERTKKKEKKEKEDGFFKKMIKKYIGKHKDSKEKTEVRTTILQAIPLVPGTPRDSQRDSFSSDVYRQQDDLQREYIRNRNELRQQEQRLLEVSRLEDQIRLQELQRENLKKKLLKGLSEDKKHDKKFKDLFYTGAMALGAMSLAPMAMGYGRKKRDIMNENSTPVQTIFLDAGGSFTFTNSLSEGTRYFPAQTTDFINGNAYSIAPNLTSLFISNNTLASDIIPNNHAHARKLPSQHKEIISASSAVGKSVTSGTRDMDTHEIQMLQKLYLGYTDISPSVLQDLRSAMPPKSIIGKPSCLLKSFCLLMESAARTVYFDELLLEFSMLYPEVMSSSPIQKVFRQVNEDLEAEDDIHQKEDSKTPVIHPRLMISKNFSSASHEIQNAFPAYHGRHDGFYGETWNFTNNLEDFYLKAANSTIKSYYFPVDPLNSTTNLEGRVYGKSSEVPKNFAGKKKFNSSNENCSTFDCDVPNSVLIKGIGTY</sequence>
<feature type="compositionally biased region" description="Pro residues" evidence="2">
    <location>
        <begin position="494"/>
        <end position="506"/>
    </location>
</feature>
<dbReference type="GeneID" id="108680783"/>
<dbReference type="KEGG" id="hazt:108680783"/>
<dbReference type="OrthoDB" id="6375321at2759"/>
<evidence type="ECO:0000256" key="2">
    <source>
        <dbReference type="SAM" id="MobiDB-lite"/>
    </source>
</evidence>
<feature type="compositionally biased region" description="Low complexity" evidence="2">
    <location>
        <begin position="828"/>
        <end position="849"/>
    </location>
</feature>
<feature type="region of interest" description="Disordered" evidence="2">
    <location>
        <begin position="52"/>
        <end position="100"/>
    </location>
</feature>
<gene>
    <name evidence="5" type="primary">LOC108680783</name>
</gene>
<evidence type="ECO:0000313" key="4">
    <source>
        <dbReference type="Proteomes" id="UP000694843"/>
    </source>
</evidence>
<feature type="compositionally biased region" description="Pro residues" evidence="2">
    <location>
        <begin position="853"/>
        <end position="862"/>
    </location>
</feature>
<organism evidence="4 5">
    <name type="scientific">Hyalella azteca</name>
    <name type="common">Amphipod</name>
    <dbReference type="NCBI Taxonomy" id="294128"/>
    <lineage>
        <taxon>Eukaryota</taxon>
        <taxon>Metazoa</taxon>
        <taxon>Ecdysozoa</taxon>
        <taxon>Arthropoda</taxon>
        <taxon>Crustacea</taxon>
        <taxon>Multicrustacea</taxon>
        <taxon>Malacostraca</taxon>
        <taxon>Eumalacostraca</taxon>
        <taxon>Peracarida</taxon>
        <taxon>Amphipoda</taxon>
        <taxon>Senticaudata</taxon>
        <taxon>Talitrida</taxon>
        <taxon>Talitroidea</taxon>
        <taxon>Hyalellidae</taxon>
        <taxon>Hyalella</taxon>
    </lineage>
</organism>
<feature type="compositionally biased region" description="Polar residues" evidence="2">
    <location>
        <begin position="815"/>
        <end position="827"/>
    </location>
</feature>
<feature type="region of interest" description="Disordered" evidence="2">
    <location>
        <begin position="142"/>
        <end position="195"/>
    </location>
</feature>
<feature type="region of interest" description="Disordered" evidence="2">
    <location>
        <begin position="491"/>
        <end position="679"/>
    </location>
</feature>
<feature type="compositionally biased region" description="Low complexity" evidence="2">
    <location>
        <begin position="157"/>
        <end position="166"/>
    </location>
</feature>
<dbReference type="PANTHER" id="PTHR13361">
    <property type="entry name" value="WW DOMAIN-BINDING PROTEIN 11"/>
    <property type="match status" value="1"/>
</dbReference>
<keyword evidence="4" id="KW-1185">Reference proteome</keyword>
<feature type="compositionally biased region" description="Pro residues" evidence="2">
    <location>
        <begin position="552"/>
        <end position="573"/>
    </location>
</feature>
<evidence type="ECO:0000256" key="1">
    <source>
        <dbReference type="SAM" id="Coils"/>
    </source>
</evidence>
<dbReference type="Proteomes" id="UP000694843">
    <property type="component" value="Unplaced"/>
</dbReference>
<feature type="region of interest" description="Disordered" evidence="2">
    <location>
        <begin position="722"/>
        <end position="759"/>
    </location>
</feature>
<feature type="compositionally biased region" description="Polar residues" evidence="2">
    <location>
        <begin position="57"/>
        <end position="75"/>
    </location>
</feature>
<feature type="compositionally biased region" description="Pro residues" evidence="2">
    <location>
        <begin position="1071"/>
        <end position="1161"/>
    </location>
</feature>
<feature type="compositionally biased region" description="Pro residues" evidence="2">
    <location>
        <begin position="892"/>
        <end position="981"/>
    </location>
</feature>
<feature type="compositionally biased region" description="Polar residues" evidence="2">
    <location>
        <begin position="580"/>
        <end position="597"/>
    </location>
</feature>
<feature type="chain" id="PRO_5034646082" evidence="3">
    <location>
        <begin position="27"/>
        <end position="1650"/>
    </location>
</feature>